<dbReference type="Proteomes" id="UP000245591">
    <property type="component" value="Unassembled WGS sequence"/>
</dbReference>
<comment type="caution">
    <text evidence="2">The sequence shown here is derived from an EMBL/GenBank/DDBJ whole genome shotgun (WGS) entry which is preliminary data.</text>
</comment>
<protein>
    <submittedName>
        <fullName evidence="2">Uncharacterized protein</fullName>
    </submittedName>
</protein>
<proteinExistence type="predicted"/>
<keyword evidence="3" id="KW-1185">Reference proteome</keyword>
<dbReference type="EMBL" id="MBFU01001141">
    <property type="protein sequence ID" value="PVZ96733.1"/>
    <property type="molecule type" value="Genomic_DNA"/>
</dbReference>
<keyword evidence="1" id="KW-0732">Signal</keyword>
<evidence type="ECO:0000313" key="3">
    <source>
        <dbReference type="Proteomes" id="UP000245591"/>
    </source>
</evidence>
<organism evidence="2 3">
    <name type="scientific">Smittium angustum</name>
    <dbReference type="NCBI Taxonomy" id="133377"/>
    <lineage>
        <taxon>Eukaryota</taxon>
        <taxon>Fungi</taxon>
        <taxon>Fungi incertae sedis</taxon>
        <taxon>Zoopagomycota</taxon>
        <taxon>Kickxellomycotina</taxon>
        <taxon>Harpellomycetes</taxon>
        <taxon>Harpellales</taxon>
        <taxon>Legeriomycetaceae</taxon>
        <taxon>Smittium</taxon>
    </lineage>
</organism>
<accession>A0A2U1IVA2</accession>
<feature type="signal peptide" evidence="1">
    <location>
        <begin position="1"/>
        <end position="20"/>
    </location>
</feature>
<evidence type="ECO:0000256" key="1">
    <source>
        <dbReference type="SAM" id="SignalP"/>
    </source>
</evidence>
<reference evidence="2 3" key="1">
    <citation type="journal article" date="2018" name="MBio">
        <title>Comparative Genomics Reveals the Core Gene Toolbox for the Fungus-Insect Symbiosis.</title>
        <authorList>
            <person name="Wang Y."/>
            <person name="Stata M."/>
            <person name="Wang W."/>
            <person name="Stajich J.E."/>
            <person name="White M.M."/>
            <person name="Moncalvo J.M."/>
        </authorList>
    </citation>
    <scope>NUCLEOTIDE SEQUENCE [LARGE SCALE GENOMIC DNA]</scope>
    <source>
        <strain evidence="2 3">AUS-126-30</strain>
    </source>
</reference>
<feature type="chain" id="PRO_5015712104" evidence="1">
    <location>
        <begin position="21"/>
        <end position="136"/>
    </location>
</feature>
<evidence type="ECO:0000313" key="2">
    <source>
        <dbReference type="EMBL" id="PVZ96733.1"/>
    </source>
</evidence>
<dbReference type="AlphaFoldDB" id="A0A2U1IVA2"/>
<name>A0A2U1IVA2_SMIAN</name>
<sequence>MLSKTIVYTTLSIFFFGSQSQVGAYPTSDIKLSENELKFVKTGIENICDENQCNLEYILGRADHCVKLILQSKDCGSKEINLQSMEDLAESFKDDQTKSKRCNKEGSCKTYKKLTNESCLNGNSFSVEFNKNEYYI</sequence>
<gene>
    <name evidence="2" type="ORF">BB558_007343</name>
</gene>